<dbReference type="Pfam" id="PF01399">
    <property type="entry name" value="PCI"/>
    <property type="match status" value="1"/>
</dbReference>
<reference evidence="8 9" key="1">
    <citation type="journal article" date="2011" name="PLoS Pathog.">
        <title>Endophytic Life Strategies Decoded by Genome and Transcriptome Analyses of the Mutualistic Root Symbiont Piriformospora indica.</title>
        <authorList>
            <person name="Zuccaro A."/>
            <person name="Lahrmann U."/>
            <person name="Guldener U."/>
            <person name="Langen G."/>
            <person name="Pfiffi S."/>
            <person name="Biedenkopf D."/>
            <person name="Wong P."/>
            <person name="Samans B."/>
            <person name="Grimm C."/>
            <person name="Basiewicz M."/>
            <person name="Murat C."/>
            <person name="Martin F."/>
            <person name="Kogel K.H."/>
        </authorList>
    </citation>
    <scope>NUCLEOTIDE SEQUENCE [LARGE SCALE GENOMIC DNA]</scope>
    <source>
        <strain evidence="8 9">DSM 11827</strain>
    </source>
</reference>
<organism evidence="8 9">
    <name type="scientific">Serendipita indica (strain DSM 11827)</name>
    <name type="common">Root endophyte fungus</name>
    <name type="synonym">Piriformospora indica</name>
    <dbReference type="NCBI Taxonomy" id="1109443"/>
    <lineage>
        <taxon>Eukaryota</taxon>
        <taxon>Fungi</taxon>
        <taxon>Dikarya</taxon>
        <taxon>Basidiomycota</taxon>
        <taxon>Agaricomycotina</taxon>
        <taxon>Agaricomycetes</taxon>
        <taxon>Sebacinales</taxon>
        <taxon>Serendipitaceae</taxon>
        <taxon>Serendipita</taxon>
    </lineage>
</organism>
<dbReference type="InterPro" id="IPR036390">
    <property type="entry name" value="WH_DNA-bd_sf"/>
</dbReference>
<comment type="function">
    <text evidence="4">Component of the eukaryotic translation initiation factor 3 (eIF-3) complex, which is involved in protein synthesis of a specialized repertoire of mRNAs and, together with other initiation factors, stimulates binding of mRNA and methionyl-tRNAi to the 40S ribosome. The eIF-3 complex specifically targets and initiates translation of a subset of mRNAs involved in cell proliferation.</text>
</comment>
<dbReference type="FunCoup" id="G4TB14">
    <property type="interactions" value="642"/>
</dbReference>
<comment type="subcellular location">
    <subcellularLocation>
        <location evidence="4">Cytoplasm</location>
    </subcellularLocation>
</comment>
<feature type="compositionally biased region" description="Low complexity" evidence="6">
    <location>
        <begin position="23"/>
        <end position="39"/>
    </location>
</feature>
<dbReference type="AlphaFoldDB" id="G4TB14"/>
<dbReference type="FunFam" id="1.10.10.10:FF:000300">
    <property type="entry name" value="Eukaryotic translation initiation factor 3 subunit C"/>
    <property type="match status" value="1"/>
</dbReference>
<keyword evidence="1 4" id="KW-0963">Cytoplasm</keyword>
<dbReference type="PANTHER" id="PTHR13937:SF0">
    <property type="entry name" value="EUKARYOTIC TRANSLATION INITIATION FACTOR 3 SUBUNIT C-RELATED"/>
    <property type="match status" value="1"/>
</dbReference>
<keyword evidence="2 4" id="KW-0396">Initiation factor</keyword>
<dbReference type="PANTHER" id="PTHR13937">
    <property type="entry name" value="EUKARYOTIC TRANSLATION INITATION FACTOR 3, SUBUNIT 8 EIF3S8 -RELATED"/>
    <property type="match status" value="1"/>
</dbReference>
<evidence type="ECO:0000256" key="2">
    <source>
        <dbReference type="ARBA" id="ARBA00022540"/>
    </source>
</evidence>
<dbReference type="GO" id="GO:0031369">
    <property type="term" value="F:translation initiation factor binding"/>
    <property type="evidence" value="ECO:0007669"/>
    <property type="project" value="InterPro"/>
</dbReference>
<comment type="caution">
    <text evidence="8">The sequence shown here is derived from an EMBL/GenBank/DDBJ whole genome shotgun (WGS) entry which is preliminary data.</text>
</comment>
<dbReference type="GO" id="GO:0005852">
    <property type="term" value="C:eukaryotic translation initiation factor 3 complex"/>
    <property type="evidence" value="ECO:0007669"/>
    <property type="project" value="UniProtKB-UniRule"/>
</dbReference>
<feature type="coiled-coil region" evidence="5">
    <location>
        <begin position="183"/>
        <end position="217"/>
    </location>
</feature>
<dbReference type="GO" id="GO:0001732">
    <property type="term" value="P:formation of cytoplasmic translation initiation complex"/>
    <property type="evidence" value="ECO:0007669"/>
    <property type="project" value="UniProtKB-UniRule"/>
</dbReference>
<evidence type="ECO:0000259" key="7">
    <source>
        <dbReference type="PROSITE" id="PS50250"/>
    </source>
</evidence>
<dbReference type="GO" id="GO:0003723">
    <property type="term" value="F:RNA binding"/>
    <property type="evidence" value="ECO:0007669"/>
    <property type="project" value="InterPro"/>
</dbReference>
<evidence type="ECO:0000313" key="9">
    <source>
        <dbReference type="Proteomes" id="UP000007148"/>
    </source>
</evidence>
<dbReference type="SMART" id="SM00088">
    <property type="entry name" value="PINT"/>
    <property type="match status" value="1"/>
</dbReference>
<evidence type="ECO:0000256" key="5">
    <source>
        <dbReference type="SAM" id="Coils"/>
    </source>
</evidence>
<feature type="domain" description="PCI" evidence="7">
    <location>
        <begin position="614"/>
        <end position="787"/>
    </location>
</feature>
<feature type="region of interest" description="Disordered" evidence="6">
    <location>
        <begin position="1"/>
        <end position="103"/>
    </location>
</feature>
<comment type="similarity">
    <text evidence="4">Belongs to the eIF-3 subunit C family.</text>
</comment>
<dbReference type="Pfam" id="PF26569">
    <property type="entry name" value="EIF3CL_C"/>
    <property type="match status" value="1"/>
</dbReference>
<dbReference type="InterPro" id="IPR036388">
    <property type="entry name" value="WH-like_DNA-bd_sf"/>
</dbReference>
<dbReference type="SUPFAM" id="SSF46785">
    <property type="entry name" value="Winged helix' DNA-binding domain"/>
    <property type="match status" value="1"/>
</dbReference>
<feature type="compositionally biased region" description="Pro residues" evidence="6">
    <location>
        <begin position="225"/>
        <end position="234"/>
    </location>
</feature>
<dbReference type="Gene3D" id="1.10.10.10">
    <property type="entry name" value="Winged helix-like DNA-binding domain superfamily/Winged helix DNA-binding domain"/>
    <property type="match status" value="1"/>
</dbReference>
<keyword evidence="5" id="KW-0175">Coiled coil</keyword>
<feature type="compositionally biased region" description="Low complexity" evidence="6">
    <location>
        <begin position="236"/>
        <end position="247"/>
    </location>
</feature>
<feature type="compositionally biased region" description="Basic and acidic residues" evidence="6">
    <location>
        <begin position="824"/>
        <end position="846"/>
    </location>
</feature>
<keyword evidence="3 4" id="KW-0648">Protein biosynthesis</keyword>
<protein>
    <recommendedName>
        <fullName evidence="4">Eukaryotic translation initiation factor 3 subunit C</fullName>
        <shortName evidence="4">eIF3c</shortName>
    </recommendedName>
    <alternativeName>
        <fullName evidence="4">Eukaryotic translation initiation factor 3 93 kDa subunit homolog</fullName>
        <shortName evidence="4">eIF3 p93</shortName>
    </alternativeName>
    <alternativeName>
        <fullName evidence="4">Translation initiation factor eIF3, p93 subunit homolog</fullName>
    </alternativeName>
</protein>
<dbReference type="EMBL" id="CAFZ01000034">
    <property type="protein sequence ID" value="CCA68523.1"/>
    <property type="molecule type" value="Genomic_DNA"/>
</dbReference>
<comment type="subunit">
    <text evidence="4">Component of the eukaryotic translation initiation factor 3 (eIF-3) complex.</text>
</comment>
<proteinExistence type="inferred from homology"/>
<dbReference type="InterPro" id="IPR058999">
    <property type="entry name" value="EIF3CL_C"/>
</dbReference>
<evidence type="ECO:0000256" key="3">
    <source>
        <dbReference type="ARBA" id="ARBA00022917"/>
    </source>
</evidence>
<evidence type="ECO:0000256" key="4">
    <source>
        <dbReference type="HAMAP-Rule" id="MF_03002"/>
    </source>
</evidence>
<name>G4TB14_SERID</name>
<dbReference type="GO" id="GO:0016282">
    <property type="term" value="C:eukaryotic 43S preinitiation complex"/>
    <property type="evidence" value="ECO:0007669"/>
    <property type="project" value="UniProtKB-UniRule"/>
</dbReference>
<evidence type="ECO:0000256" key="1">
    <source>
        <dbReference type="ARBA" id="ARBA00022490"/>
    </source>
</evidence>
<sequence length="882" mass="98055">MSRFFRTQNDSSSSSESSDEELLSSGEEAPAQPAQPKQPMSRFLKTAGDSDASSSSSSSDSDDSDDDDQPAPVAKPAVNRFLRKNAGLGGGSDSDDSDDAPKIVKSAKDKRIEEMQTIGKAIDNAVKIGDWNAASTEFEKLGRLVQRQTGVSEPVPPYWLRAIVSLETAMSATKEKDSKKKLNAAATKALNGLKQKVKKASKEHEELIKEYNKKKAEEKYIAALAPPPPPPKEPAPARSRVAEAAAPGEGPDFTTVGKGGKGVQHTQDTVLKDLAQVNENRGKKNTDRVEQVRTLERLLAVAEKTYLRIRVLLALISARFDYNPAATHMPIDAWMSAQEELDQLVRLLLKEPAYSVDEQVDVEYDDIIERNPKDHGDADGIVRIRGSVISFVDRLDEEFTRSLQNTDPHGTEYIERLRHEKILYKSICLAELYFERTSKEDPRARVIMRRLEHIYYKPDVLVEALEQVNADADSIPALSLRASGNPQSLVHSICILLYKTTNPVLRTRAMLCHIYNHALHNEFYTARDMLLMSHLQESVHSADIMTQILYNRTIVQLGLCAFRCGLIKECQAILQEIFATQRVKELLAQGLHQQRYTTLTPEQEKAERNRQMPFHMHINTELAEAVFLVASMLIEIPLLASLDTEEAKRKTVSKSFRRLLEHANRQVFNGPPENTRDHIMQASKALQDGEWQKARDLIQSIAIWNLMPEAKSVKEMLAKRIQEEGLRTYLFSNAPHYSTLSLELLSRIFSLSLRTVTSIVSKMIWNEELAASLDQASGVVVFHRTETTKLQQLALALSERVAQLVEQNEKTLDNKLGNSAAWADRGDGKGGEKRGGEVAGGGERRGTRTGTRGALRGGARGRGARFAQGLGGQVAGARAVRA</sequence>
<dbReference type="HAMAP" id="MF_03002">
    <property type="entry name" value="eIF3c"/>
    <property type="match status" value="1"/>
</dbReference>
<dbReference type="PROSITE" id="PS50250">
    <property type="entry name" value="PCI"/>
    <property type="match status" value="1"/>
</dbReference>
<dbReference type="OMA" id="FRCGLIK"/>
<dbReference type="InterPro" id="IPR008905">
    <property type="entry name" value="EIF3C_N_dom"/>
</dbReference>
<dbReference type="eggNOG" id="KOG1076">
    <property type="taxonomic scope" value="Eukaryota"/>
</dbReference>
<feature type="region of interest" description="Disordered" evidence="6">
    <location>
        <begin position="224"/>
        <end position="264"/>
    </location>
</feature>
<dbReference type="Pfam" id="PF05470">
    <property type="entry name" value="eIF-3c_N"/>
    <property type="match status" value="2"/>
</dbReference>
<keyword evidence="9" id="KW-1185">Reference proteome</keyword>
<dbReference type="InParanoid" id="G4TB14"/>
<feature type="compositionally biased region" description="Low complexity" evidence="6">
    <location>
        <begin position="49"/>
        <end position="59"/>
    </location>
</feature>
<dbReference type="GO" id="GO:0033290">
    <property type="term" value="C:eukaryotic 48S preinitiation complex"/>
    <property type="evidence" value="ECO:0007669"/>
    <property type="project" value="UniProtKB-UniRule"/>
</dbReference>
<dbReference type="GO" id="GO:0003743">
    <property type="term" value="F:translation initiation factor activity"/>
    <property type="evidence" value="ECO:0007669"/>
    <property type="project" value="UniProtKB-UniRule"/>
</dbReference>
<evidence type="ECO:0000256" key="6">
    <source>
        <dbReference type="SAM" id="MobiDB-lite"/>
    </source>
</evidence>
<dbReference type="STRING" id="1109443.G4TB14"/>
<dbReference type="InterPro" id="IPR000717">
    <property type="entry name" value="PCI_dom"/>
</dbReference>
<dbReference type="Proteomes" id="UP000007148">
    <property type="component" value="Unassembled WGS sequence"/>
</dbReference>
<dbReference type="HOGENOM" id="CLU_004304_0_2_1"/>
<evidence type="ECO:0000313" key="8">
    <source>
        <dbReference type="EMBL" id="CCA68523.1"/>
    </source>
</evidence>
<feature type="region of interest" description="Disordered" evidence="6">
    <location>
        <begin position="816"/>
        <end position="864"/>
    </location>
</feature>
<feature type="compositionally biased region" description="Acidic residues" evidence="6">
    <location>
        <begin position="60"/>
        <end position="69"/>
    </location>
</feature>
<dbReference type="InterPro" id="IPR027516">
    <property type="entry name" value="EIF3C"/>
</dbReference>
<gene>
    <name evidence="4" type="primary">NIP1</name>
    <name evidence="8" type="ORF">PIIN_02387</name>
</gene>
<accession>G4TB14</accession>
<dbReference type="OrthoDB" id="29647at2759"/>